<reference evidence="1 2" key="1">
    <citation type="journal article" date="2012" name="BMC Genomics">
        <title>Complete genome sequence of Saccharothrix espanaensis DSM 44229T and comparison to the other completely sequenced Pseudonocardiaceae.</title>
        <authorList>
            <person name="Strobel T."/>
            <person name="Al-Dilaimi A."/>
            <person name="Blom J."/>
            <person name="Gessner A."/>
            <person name="Kalinowski J."/>
            <person name="Luzhetska M."/>
            <person name="Puhler A."/>
            <person name="Szczepanowski R."/>
            <person name="Bechthold A."/>
            <person name="Ruckert C."/>
        </authorList>
    </citation>
    <scope>NUCLEOTIDE SEQUENCE [LARGE SCALE GENOMIC DNA]</scope>
    <source>
        <strain evidence="2">ATCC 51144 / DSM 44229 / JCM 9112 / NBRC 15066 / NRRL 15764</strain>
    </source>
</reference>
<gene>
    <name evidence="1" type="ordered locus">BN6_67600</name>
</gene>
<dbReference type="RefSeq" id="WP_015104108.1">
    <property type="nucleotide sequence ID" value="NC_019673.1"/>
</dbReference>
<dbReference type="EMBL" id="HE804045">
    <property type="protein sequence ID" value="CCH33997.1"/>
    <property type="molecule type" value="Genomic_DNA"/>
</dbReference>
<proteinExistence type="predicted"/>
<evidence type="ECO:0000313" key="1">
    <source>
        <dbReference type="EMBL" id="CCH33997.1"/>
    </source>
</evidence>
<dbReference type="PATRIC" id="fig|1179773.3.peg.6814"/>
<dbReference type="HOGENOM" id="CLU_3047743_0_0_11"/>
<dbReference type="AlphaFoldDB" id="K0K8X2"/>
<accession>K0K8X2</accession>
<keyword evidence="2" id="KW-1185">Reference proteome</keyword>
<organism evidence="1 2">
    <name type="scientific">Saccharothrix espanaensis (strain ATCC 51144 / DSM 44229 / JCM 9112 / NBRC 15066 / NRRL 15764)</name>
    <dbReference type="NCBI Taxonomy" id="1179773"/>
    <lineage>
        <taxon>Bacteria</taxon>
        <taxon>Bacillati</taxon>
        <taxon>Actinomycetota</taxon>
        <taxon>Actinomycetes</taxon>
        <taxon>Pseudonocardiales</taxon>
        <taxon>Pseudonocardiaceae</taxon>
        <taxon>Saccharothrix</taxon>
    </lineage>
</organism>
<evidence type="ECO:0000313" key="2">
    <source>
        <dbReference type="Proteomes" id="UP000006281"/>
    </source>
</evidence>
<dbReference type="Proteomes" id="UP000006281">
    <property type="component" value="Chromosome"/>
</dbReference>
<dbReference type="KEGG" id="sesp:BN6_67600"/>
<protein>
    <submittedName>
        <fullName evidence="1">Uncharacterized protein</fullName>
    </submittedName>
</protein>
<name>K0K8X2_SACES</name>
<dbReference type="STRING" id="1179773.BN6_67600"/>
<sequence length="54" mass="5455">MTTDKIDGTAADVTSAAKLVSSGAKFAEQGVKLLRQAGSGCGASGSTAPRSWRR</sequence>